<comment type="similarity">
    <text evidence="1">Belongs to the peptidase C14B family.</text>
</comment>
<evidence type="ECO:0000259" key="3">
    <source>
        <dbReference type="Pfam" id="PF00656"/>
    </source>
</evidence>
<keyword evidence="5" id="KW-1185">Reference proteome</keyword>
<dbReference type="OMA" id="YGCANDV"/>
<feature type="region of interest" description="Disordered" evidence="2">
    <location>
        <begin position="328"/>
        <end position="353"/>
    </location>
</feature>
<dbReference type="GO" id="GO:0004197">
    <property type="term" value="F:cysteine-type endopeptidase activity"/>
    <property type="evidence" value="ECO:0007669"/>
    <property type="project" value="InterPro"/>
</dbReference>
<dbReference type="GO" id="GO:0006508">
    <property type="term" value="P:proteolysis"/>
    <property type="evidence" value="ECO:0007669"/>
    <property type="project" value="InterPro"/>
</dbReference>
<dbReference type="OrthoDB" id="3223806at2759"/>
<dbReference type="Pfam" id="PF00656">
    <property type="entry name" value="Peptidase_C14"/>
    <property type="match status" value="1"/>
</dbReference>
<reference evidence="4 5" key="1">
    <citation type="journal article" date="2018" name="Cell">
        <title>The Chara Genome: Secondary Complexity and Implications for Plant Terrestrialization.</title>
        <authorList>
            <person name="Nishiyama T."/>
            <person name="Sakayama H."/>
            <person name="Vries J.D."/>
            <person name="Buschmann H."/>
            <person name="Saint-Marcoux D."/>
            <person name="Ullrich K.K."/>
            <person name="Haas F.B."/>
            <person name="Vanderstraeten L."/>
            <person name="Becker D."/>
            <person name="Lang D."/>
            <person name="Vosolsobe S."/>
            <person name="Rombauts S."/>
            <person name="Wilhelmsson P.K.I."/>
            <person name="Janitza P."/>
            <person name="Kern R."/>
            <person name="Heyl A."/>
            <person name="Rumpler F."/>
            <person name="Villalobos L.I.A.C."/>
            <person name="Clay J.M."/>
            <person name="Skokan R."/>
            <person name="Toyoda A."/>
            <person name="Suzuki Y."/>
            <person name="Kagoshima H."/>
            <person name="Schijlen E."/>
            <person name="Tajeshwar N."/>
            <person name="Catarino B."/>
            <person name="Hetherington A.J."/>
            <person name="Saltykova A."/>
            <person name="Bonnot C."/>
            <person name="Breuninger H."/>
            <person name="Symeonidi A."/>
            <person name="Radhakrishnan G.V."/>
            <person name="Van Nieuwerburgh F."/>
            <person name="Deforce D."/>
            <person name="Chang C."/>
            <person name="Karol K.G."/>
            <person name="Hedrich R."/>
            <person name="Ulvskov P."/>
            <person name="Glockner G."/>
            <person name="Delwiche C.F."/>
            <person name="Petrasek J."/>
            <person name="Van de Peer Y."/>
            <person name="Friml J."/>
            <person name="Beilby M."/>
            <person name="Dolan L."/>
            <person name="Kohara Y."/>
            <person name="Sugano S."/>
            <person name="Fujiyama A."/>
            <person name="Delaux P.-M."/>
            <person name="Quint M."/>
            <person name="TheiBen G."/>
            <person name="Hagemann M."/>
            <person name="Harholt J."/>
            <person name="Dunand C."/>
            <person name="Zachgo S."/>
            <person name="Langdale J."/>
            <person name="Maumus F."/>
            <person name="Straeten D.V.D."/>
            <person name="Gould S.B."/>
            <person name="Rensing S.A."/>
        </authorList>
    </citation>
    <scope>NUCLEOTIDE SEQUENCE [LARGE SCALE GENOMIC DNA]</scope>
    <source>
        <strain evidence="4 5">S276</strain>
    </source>
</reference>
<gene>
    <name evidence="4" type="ORF">CBR_g81547</name>
</gene>
<protein>
    <recommendedName>
        <fullName evidence="3">Peptidase C14 caspase domain-containing protein</fullName>
    </recommendedName>
</protein>
<sequence>MVKRALLVGCNYIGRPFRLYGCANDVHAMKCLLIEQFGFPPENITILLDCDPSYEYPTGAKIKEELRNMCDGAVAGDILVFHFSGHGTQIPSDDSWLVEIDGKDSALVPADINLIVDDDLRLIVSLCHPGVRFTMTADCCNSGGLLDGIEVPIKGEKEYDDDNTLIRSLKRAASAPQTSPKEPWQPGKTGNPVKPRHRDLTISDGAVTVSVASLSAGGRDPEGTGTAGIIFAAIAPPKEDVAAPPVGGQKGSAPVAKESRIASSQGAEMSGQRTSTAAKDEHQVLPPVVDDAKSNAPSTATAISVSAPDSAATLESEQWVLVDKAMTGPEAGAGKDSVQRTGAAKKGTSRVTTRPSAVITAEALTKEMENIMLAEADDDDDGLHVIPRFLGLTSLLNGLSETLGHIVDAAKIRPALEELFGSNASHMVHKYKEDVQKIATSPKLSLSTSAGKMAQPAVQQKPPESTTTTTTVCQRDQGPASKVDEPELETPKSLGVLITGCQRFEKSADACPSGVLSEAFGALTHAIVKIHKENPNEHFTNRRLVYEVRDRLEHMRYSQNPCLECSEVDADLPFIC</sequence>
<dbReference type="GO" id="GO:0005737">
    <property type="term" value="C:cytoplasm"/>
    <property type="evidence" value="ECO:0007669"/>
    <property type="project" value="TreeGrafter"/>
</dbReference>
<dbReference type="Gene3D" id="3.40.50.12660">
    <property type="match status" value="2"/>
</dbReference>
<dbReference type="EMBL" id="BFEA01000083">
    <property type="protein sequence ID" value="GBG67123.1"/>
    <property type="molecule type" value="Genomic_DNA"/>
</dbReference>
<organism evidence="4 5">
    <name type="scientific">Chara braunii</name>
    <name type="common">Braun's stonewort</name>
    <dbReference type="NCBI Taxonomy" id="69332"/>
    <lineage>
        <taxon>Eukaryota</taxon>
        <taxon>Viridiplantae</taxon>
        <taxon>Streptophyta</taxon>
        <taxon>Charophyceae</taxon>
        <taxon>Charales</taxon>
        <taxon>Characeae</taxon>
        <taxon>Chara</taxon>
    </lineage>
</organism>
<dbReference type="PANTHER" id="PTHR48104">
    <property type="entry name" value="METACASPASE-4"/>
    <property type="match status" value="1"/>
</dbReference>
<comment type="caution">
    <text evidence="4">The sequence shown here is derived from an EMBL/GenBank/DDBJ whole genome shotgun (WGS) entry which is preliminary data.</text>
</comment>
<feature type="domain" description="Peptidase C14 caspase" evidence="3">
    <location>
        <begin position="3"/>
        <end position="206"/>
    </location>
</feature>
<evidence type="ECO:0000256" key="1">
    <source>
        <dbReference type="ARBA" id="ARBA00009005"/>
    </source>
</evidence>
<evidence type="ECO:0000313" key="4">
    <source>
        <dbReference type="EMBL" id="GBG67123.1"/>
    </source>
</evidence>
<name>A0A388KAZ8_CHABU</name>
<dbReference type="InterPro" id="IPR011600">
    <property type="entry name" value="Pept_C14_caspase"/>
</dbReference>
<dbReference type="Gramene" id="GBG67123">
    <property type="protein sequence ID" value="GBG67123"/>
    <property type="gene ID" value="CBR_g81547"/>
</dbReference>
<dbReference type="Proteomes" id="UP000265515">
    <property type="component" value="Unassembled WGS sequence"/>
</dbReference>
<accession>A0A388KAZ8</accession>
<dbReference type="PANTHER" id="PTHR48104:SF30">
    <property type="entry name" value="METACASPASE-1"/>
    <property type="match status" value="1"/>
</dbReference>
<dbReference type="InterPro" id="IPR050452">
    <property type="entry name" value="Metacaspase"/>
</dbReference>
<feature type="region of interest" description="Disordered" evidence="2">
    <location>
        <begin position="171"/>
        <end position="204"/>
    </location>
</feature>
<dbReference type="AlphaFoldDB" id="A0A388KAZ8"/>
<feature type="region of interest" description="Disordered" evidence="2">
    <location>
        <begin position="448"/>
        <end position="486"/>
    </location>
</feature>
<evidence type="ECO:0000256" key="2">
    <source>
        <dbReference type="SAM" id="MobiDB-lite"/>
    </source>
</evidence>
<proteinExistence type="inferred from homology"/>
<evidence type="ECO:0000313" key="5">
    <source>
        <dbReference type="Proteomes" id="UP000265515"/>
    </source>
</evidence>